<comment type="caution">
    <text evidence="1">The sequence shown here is derived from an EMBL/GenBank/DDBJ whole genome shotgun (WGS) entry which is preliminary data.</text>
</comment>
<dbReference type="AlphaFoldDB" id="A0A428PM73"/>
<name>A0A428PM73_9HYPO</name>
<protein>
    <submittedName>
        <fullName evidence="1">Uncharacterized protein</fullName>
    </submittedName>
</protein>
<keyword evidence="2" id="KW-1185">Reference proteome</keyword>
<dbReference type="Proteomes" id="UP000288168">
    <property type="component" value="Unassembled WGS sequence"/>
</dbReference>
<accession>A0A428PM73</accession>
<sequence length="459" mass="52837">MSKPNPQSNSPLVKLPREVRDAIYLEVWRLTGLRQHIVAHWGPPPKKPKPVDSTVIIPDTGEPPEPIDAKPHYCRWKCCTDFEVEDGLQEEVDQLRIKEGLEFGDWFGDKPVSTRLDYQGLLSSPWDNHWKCWVKIVEGYGREYDEGSSGGHSVSTSGCRCWKDIVKDPKNLTLFWNRAFMPPPPKPPLGRWKRAVEKAKRVKNVIKPPPPPTPVPEPWTGSPYMPLLLCCKLLSPEIIESLYKSTTFIFTDIVAWQLWLGYCDPQTSKRPELRGAPRDFLEHTRSIELGLHPTFKFEIPCTFPAGSSHPEQLHDPFDFHWLKLDKFQNLRSLKIWMSARTLSEFPKQGYPQRRDKRLDQLSKRELEKALSAFDNLDEFIISTPLTQNIGPEDGYVRNVMKKPNHQVWKRGTGDHFHPFMDIDLGSGGPTMHILSSSERTVTPWTTRLSISYSCRWPAV</sequence>
<organism evidence="1 2">
    <name type="scientific">Fusarium duplospermum</name>
    <dbReference type="NCBI Taxonomy" id="1325734"/>
    <lineage>
        <taxon>Eukaryota</taxon>
        <taxon>Fungi</taxon>
        <taxon>Dikarya</taxon>
        <taxon>Ascomycota</taxon>
        <taxon>Pezizomycotina</taxon>
        <taxon>Sordariomycetes</taxon>
        <taxon>Hypocreomycetidae</taxon>
        <taxon>Hypocreales</taxon>
        <taxon>Nectriaceae</taxon>
        <taxon>Fusarium</taxon>
        <taxon>Fusarium solani species complex</taxon>
    </lineage>
</organism>
<gene>
    <name evidence="1" type="ORF">CEP54_010055</name>
</gene>
<dbReference type="STRING" id="1325734.A0A428PM73"/>
<proteinExistence type="predicted"/>
<evidence type="ECO:0000313" key="2">
    <source>
        <dbReference type="Proteomes" id="UP000288168"/>
    </source>
</evidence>
<dbReference type="OrthoDB" id="4757095at2759"/>
<reference evidence="1 2" key="1">
    <citation type="submission" date="2017-06" db="EMBL/GenBank/DDBJ databases">
        <title>Comparative genomic analysis of Ambrosia Fusariam Clade fungi.</title>
        <authorList>
            <person name="Stajich J.E."/>
            <person name="Carrillo J."/>
            <person name="Kijimoto T."/>
            <person name="Eskalen A."/>
            <person name="O'Donnell K."/>
            <person name="Kasson M."/>
        </authorList>
    </citation>
    <scope>NUCLEOTIDE SEQUENCE [LARGE SCALE GENOMIC DNA]</scope>
    <source>
        <strain evidence="1 2">NRRL62584</strain>
    </source>
</reference>
<evidence type="ECO:0000313" key="1">
    <source>
        <dbReference type="EMBL" id="RSL54107.1"/>
    </source>
</evidence>
<dbReference type="EMBL" id="NKCI01000115">
    <property type="protein sequence ID" value="RSL54107.1"/>
    <property type="molecule type" value="Genomic_DNA"/>
</dbReference>